<accession>A0ABU2XYM4</accession>
<evidence type="ECO:0000313" key="2">
    <source>
        <dbReference type="Proteomes" id="UP001180754"/>
    </source>
</evidence>
<comment type="caution">
    <text evidence="1">The sequence shown here is derived from an EMBL/GenBank/DDBJ whole genome shotgun (WGS) entry which is preliminary data.</text>
</comment>
<reference evidence="1" key="1">
    <citation type="submission" date="2024-05" db="EMBL/GenBank/DDBJ databases">
        <title>30 novel species of actinomycetes from the DSMZ collection.</title>
        <authorList>
            <person name="Nouioui I."/>
        </authorList>
    </citation>
    <scope>NUCLEOTIDE SEQUENCE</scope>
    <source>
        <strain evidence="1">DSM 41529</strain>
    </source>
</reference>
<name>A0ABU2XYM4_9ACTN</name>
<dbReference type="EMBL" id="JAVRFD010000314">
    <property type="protein sequence ID" value="MDT0550635.1"/>
    <property type="molecule type" value="Genomic_DNA"/>
</dbReference>
<feature type="non-terminal residue" evidence="1">
    <location>
        <position position="1"/>
    </location>
</feature>
<keyword evidence="2" id="KW-1185">Reference proteome</keyword>
<evidence type="ECO:0000313" key="1">
    <source>
        <dbReference type="EMBL" id="MDT0550635.1"/>
    </source>
</evidence>
<gene>
    <name evidence="1" type="ORF">RND15_49625</name>
</gene>
<proteinExistence type="predicted"/>
<dbReference type="RefSeq" id="WP_311731122.1">
    <property type="nucleotide sequence ID" value="NZ_JAVRFD010000314.1"/>
</dbReference>
<protein>
    <recommendedName>
        <fullName evidence="3">Oxidoreductase</fullName>
    </recommendedName>
</protein>
<dbReference type="Proteomes" id="UP001180754">
    <property type="component" value="Unassembled WGS sequence"/>
</dbReference>
<evidence type="ECO:0008006" key="3">
    <source>
        <dbReference type="Google" id="ProtNLM"/>
    </source>
</evidence>
<sequence>EETTSVRTVDGLFHSDSNRQLMENWLRGTEHRSSLAAHLLPMRVTEALATSLLTPGRPVEIADF</sequence>
<organism evidence="1 2">
    <name type="scientific">Streptomyces lonegramiae</name>
    <dbReference type="NCBI Taxonomy" id="3075524"/>
    <lineage>
        <taxon>Bacteria</taxon>
        <taxon>Bacillati</taxon>
        <taxon>Actinomycetota</taxon>
        <taxon>Actinomycetes</taxon>
        <taxon>Kitasatosporales</taxon>
        <taxon>Streptomycetaceae</taxon>
        <taxon>Streptomyces</taxon>
    </lineage>
</organism>